<dbReference type="PANTHER" id="PTHR32463">
    <property type="entry name" value="L-FUCOSE KINASE"/>
    <property type="match status" value="1"/>
</dbReference>
<evidence type="ECO:0000256" key="4">
    <source>
        <dbReference type="ARBA" id="ARBA00022840"/>
    </source>
</evidence>
<dbReference type="PIRSF" id="PIRSF036406">
    <property type="entry name" value="Hept_kin"/>
    <property type="match status" value="1"/>
</dbReference>
<keyword evidence="9" id="KW-1185">Reference proteome</keyword>
<dbReference type="SUPFAM" id="SSF54211">
    <property type="entry name" value="Ribosomal protein S5 domain 2-like"/>
    <property type="match status" value="1"/>
</dbReference>
<dbReference type="Proteomes" id="UP000838686">
    <property type="component" value="Unassembled WGS sequence"/>
</dbReference>
<organism evidence="8 9">
    <name type="scientific">Paenibacillus plantiphilus</name>
    <dbReference type="NCBI Taxonomy" id="2905650"/>
    <lineage>
        <taxon>Bacteria</taxon>
        <taxon>Bacillati</taxon>
        <taxon>Bacillota</taxon>
        <taxon>Bacilli</taxon>
        <taxon>Bacillales</taxon>
        <taxon>Paenibacillaceae</taxon>
        <taxon>Paenibacillus</taxon>
    </lineage>
</organism>
<proteinExistence type="inferred from homology"/>
<dbReference type="EC" id="2.7.1.168" evidence="8"/>
<evidence type="ECO:0000259" key="6">
    <source>
        <dbReference type="Pfam" id="PF00288"/>
    </source>
</evidence>
<dbReference type="InterPro" id="IPR020568">
    <property type="entry name" value="Ribosomal_Su5_D2-typ_SF"/>
</dbReference>
<dbReference type="GO" id="GO:0016301">
    <property type="term" value="F:kinase activity"/>
    <property type="evidence" value="ECO:0007669"/>
    <property type="project" value="UniProtKB-KW"/>
</dbReference>
<evidence type="ECO:0000256" key="1">
    <source>
        <dbReference type="ARBA" id="ARBA00022679"/>
    </source>
</evidence>
<dbReference type="RefSeq" id="WP_236338296.1">
    <property type="nucleotide sequence ID" value="NZ_CAKMMF010000001.1"/>
</dbReference>
<evidence type="ECO:0000259" key="7">
    <source>
        <dbReference type="Pfam" id="PF08544"/>
    </source>
</evidence>
<keyword evidence="3 8" id="KW-0418">Kinase</keyword>
<evidence type="ECO:0000313" key="9">
    <source>
        <dbReference type="Proteomes" id="UP000838686"/>
    </source>
</evidence>
<dbReference type="PANTHER" id="PTHR32463:SF0">
    <property type="entry name" value="L-FUCOSE KINASE"/>
    <property type="match status" value="1"/>
</dbReference>
<dbReference type="Pfam" id="PF08544">
    <property type="entry name" value="GHMP_kinases_C"/>
    <property type="match status" value="1"/>
</dbReference>
<accession>A0ABN8FQW0</accession>
<dbReference type="InterPro" id="IPR014606">
    <property type="entry name" value="Heptose_7-P_kinase"/>
</dbReference>
<evidence type="ECO:0000256" key="5">
    <source>
        <dbReference type="ARBA" id="ARBA00038121"/>
    </source>
</evidence>
<dbReference type="Pfam" id="PF00288">
    <property type="entry name" value="GHMP_kinases_N"/>
    <property type="match status" value="1"/>
</dbReference>
<dbReference type="InterPro" id="IPR036554">
    <property type="entry name" value="GHMP_kinase_C_sf"/>
</dbReference>
<feature type="domain" description="GHMP kinase C-terminal" evidence="7">
    <location>
        <begin position="233"/>
        <end position="304"/>
    </location>
</feature>
<evidence type="ECO:0000256" key="2">
    <source>
        <dbReference type="ARBA" id="ARBA00022741"/>
    </source>
</evidence>
<sequence length="336" mass="37417">MIISQTPLRVSFFGGGTDLKDYYSTHGGAVLSSTIDKYIYVIVKSRFDDKIVLNYSKKEEVYCVADIEHRIIREALGMVGIDRGIEITSISDIPSEGSGLGSSSSFTIGLLNALYMYKGETKNPYQLGELACRIEIDLLKEPIGKQDQYAAAFGGFKKYCFNNDDSVSVYNIPLTHSQYKLLDLHTMMFFTGITRKASAVLMDQKQNTGNNLETLDRLKEFVSASHDDFMDLNIERIGKLLDVSWEEKKKLSQKINNSEIDSIYDAAKAAGVYGGKLLGAGGGGFFLFLCPLENQQRVRQALQQYDELPVSFDRYGSRIVLNASDHCGFVNLKVGC</sequence>
<evidence type="ECO:0000256" key="3">
    <source>
        <dbReference type="ARBA" id="ARBA00022777"/>
    </source>
</evidence>
<name>A0ABN8FQW0_9BACL</name>
<feature type="domain" description="GHMP kinase N-terminal" evidence="6">
    <location>
        <begin position="71"/>
        <end position="155"/>
    </location>
</feature>
<dbReference type="InterPro" id="IPR001174">
    <property type="entry name" value="HddA/FKP"/>
</dbReference>
<evidence type="ECO:0000313" key="8">
    <source>
        <dbReference type="EMBL" id="CAH1190039.1"/>
    </source>
</evidence>
<keyword evidence="4" id="KW-0067">ATP-binding</keyword>
<keyword evidence="1 8" id="KW-0808">Transferase</keyword>
<keyword evidence="2" id="KW-0547">Nucleotide-binding</keyword>
<comment type="caution">
    <text evidence="8">The sequence shown here is derived from an EMBL/GenBank/DDBJ whole genome shotgun (WGS) entry which is preliminary data.</text>
</comment>
<protein>
    <submittedName>
        <fullName evidence="8">D-glycero-alpha-D-manno-heptose 7-phosphate kinase</fullName>
        <ecNumber evidence="8">2.7.1.168</ecNumber>
    </submittedName>
</protein>
<dbReference type="Gene3D" id="3.30.230.120">
    <property type="match status" value="1"/>
</dbReference>
<comment type="similarity">
    <text evidence="5">Belongs to the GHMP kinase family.</text>
</comment>
<gene>
    <name evidence="8" type="primary">hddA</name>
    <name evidence="8" type="ORF">PAECIP111893_00123</name>
</gene>
<dbReference type="InterPro" id="IPR013750">
    <property type="entry name" value="GHMP_kinase_C_dom"/>
</dbReference>
<dbReference type="InterPro" id="IPR052203">
    <property type="entry name" value="GHMP_Kinase-Related"/>
</dbReference>
<dbReference type="EMBL" id="CAKMMF010000001">
    <property type="protein sequence ID" value="CAH1190039.1"/>
    <property type="molecule type" value="Genomic_DNA"/>
</dbReference>
<dbReference type="SUPFAM" id="SSF55060">
    <property type="entry name" value="GHMP Kinase, C-terminal domain"/>
    <property type="match status" value="1"/>
</dbReference>
<reference evidence="8" key="1">
    <citation type="submission" date="2022-01" db="EMBL/GenBank/DDBJ databases">
        <authorList>
            <person name="Criscuolo A."/>
        </authorList>
    </citation>
    <scope>NUCLEOTIDE SEQUENCE</scope>
    <source>
        <strain evidence="8">CIP111893</strain>
    </source>
</reference>
<dbReference type="PRINTS" id="PR00960">
    <property type="entry name" value="LMBPPROTEIN"/>
</dbReference>
<dbReference type="InterPro" id="IPR006204">
    <property type="entry name" value="GHMP_kinase_N_dom"/>
</dbReference>